<reference evidence="1 2" key="1">
    <citation type="submission" date="2018-09" db="EMBL/GenBank/DDBJ databases">
        <title>Complete genome of Bacillus thuringiensis strain QZL38.</title>
        <authorList>
            <person name="Song F."/>
        </authorList>
    </citation>
    <scope>NUCLEOTIDE SEQUENCE [LARGE SCALE GENOMIC DNA]</scope>
    <source>
        <strain evidence="1 2">QZL38</strain>
        <plasmid evidence="1 2">p.2</plasmid>
    </source>
</reference>
<dbReference type="EMBL" id="CP032609">
    <property type="protein sequence ID" value="AYF84846.1"/>
    <property type="molecule type" value="Genomic_DNA"/>
</dbReference>
<evidence type="ECO:0000313" key="1">
    <source>
        <dbReference type="EMBL" id="AYF84846.1"/>
    </source>
</evidence>
<dbReference type="RefSeq" id="WP_061885037.1">
    <property type="nucleotide sequence ID" value="NZ_CP014284.1"/>
</dbReference>
<name>A0A9W3VGK6_BACTU</name>
<sequence>MLIDLVKKFQIAINKNPNIVLDNYKLKNGLYIRFNVNNTFEENVQNANQNIYVHTNQPGEIIERRDLYEWFKIRDFYSSMLNDDANKLIDLPGKKVHSTNPLTFFMKEELLIGEKKIYTAEQLAICIEEFYSKLQKSSKKFLDAYPITTKSKELKKKILKEREEFFYRFYPHLMKVSEDAERIQRNDEYKKFLKKHISELIELFHTLKEQYGFKNYIKIFFDEKEDIYRNEYGLYILPRIFTVDAYNYANSTSIIGLPSGDMTVNSKKPFLQLKTLKTNVPLRIPIDQAIARKDFYSWLEAKGKFKVHVFPTDTIFTSQASKKSGTYHIRIDKSGSIDFFENVPFSATDKLNKNGLEFKNVLNIKRKVDDIVSVRADYSVNTRKELQSLINKYFFRGRLQGEFLNTQPEINGDDFSNNMLTYFLESRQAFYDFFVKGTEKSLREIIDKLTLNLIEERLYRTIEGPHIKHLAEAFNLRLALLKYFRIKGGDVMADCISNVSNILKEKVKSTELVVCESDQEFYYLAGQLGYYLLSQSHVKSKTIGMFEPILRAKYAHQLKRLLEDLLITYGHAISMKNTPFKNAFGMVMGFETDGISKGENKNILLAGLLACNMFYEKYEKGVVKGE</sequence>
<geneLocation type="plasmid" evidence="1 2">
    <name>p.2</name>
</geneLocation>
<dbReference type="AlphaFoldDB" id="A0A9W3VGK6"/>
<dbReference type="Proteomes" id="UP000269847">
    <property type="component" value="Plasmid p.2"/>
</dbReference>
<organism evidence="1 2">
    <name type="scientific">Bacillus thuringiensis</name>
    <dbReference type="NCBI Taxonomy" id="1428"/>
    <lineage>
        <taxon>Bacteria</taxon>
        <taxon>Bacillati</taxon>
        <taxon>Bacillota</taxon>
        <taxon>Bacilli</taxon>
        <taxon>Bacillales</taxon>
        <taxon>Bacillaceae</taxon>
        <taxon>Bacillus</taxon>
        <taxon>Bacillus cereus group</taxon>
    </lineage>
</organism>
<gene>
    <name evidence="1" type="ORF">D7J84_27735</name>
</gene>
<proteinExistence type="predicted"/>
<keyword evidence="1" id="KW-0614">Plasmid</keyword>
<evidence type="ECO:0000313" key="2">
    <source>
        <dbReference type="Proteomes" id="UP000269847"/>
    </source>
</evidence>
<accession>A0A9W3VGK6</accession>
<protein>
    <submittedName>
        <fullName evidence="1">Uncharacterized protein</fullName>
    </submittedName>
</protein>